<proteinExistence type="predicted"/>
<evidence type="ECO:0000313" key="3">
    <source>
        <dbReference type="Proteomes" id="UP000236754"/>
    </source>
</evidence>
<dbReference type="AlphaFoldDB" id="A0A1H5VU74"/>
<keyword evidence="1" id="KW-1133">Transmembrane helix</keyword>
<sequence length="96" mass="9826">MAAWVMVICGCFIAFLGVLTLNGWRAAQYRSPLVAGGGGVAVGSGLAIDGLPKLLGWSSGVGFALATVGLVLVVLGSAAQLYNRPGSKRHRVENRG</sequence>
<keyword evidence="3" id="KW-1185">Reference proteome</keyword>
<dbReference type="Proteomes" id="UP000236754">
    <property type="component" value="Unassembled WGS sequence"/>
</dbReference>
<name>A0A1H5VU74_9ACTN</name>
<keyword evidence="1" id="KW-0812">Transmembrane</keyword>
<accession>A0A1H5VU74</accession>
<evidence type="ECO:0000256" key="1">
    <source>
        <dbReference type="SAM" id="Phobius"/>
    </source>
</evidence>
<evidence type="ECO:0000313" key="2">
    <source>
        <dbReference type="EMBL" id="SEF90784.1"/>
    </source>
</evidence>
<organism evidence="2 3">
    <name type="scientific">Actinacidiphila yanglinensis</name>
    <dbReference type="NCBI Taxonomy" id="310779"/>
    <lineage>
        <taxon>Bacteria</taxon>
        <taxon>Bacillati</taxon>
        <taxon>Actinomycetota</taxon>
        <taxon>Actinomycetes</taxon>
        <taxon>Kitasatosporales</taxon>
        <taxon>Streptomycetaceae</taxon>
        <taxon>Actinacidiphila</taxon>
    </lineage>
</organism>
<gene>
    <name evidence="2" type="ORF">SAMN05216223_102439</name>
</gene>
<protein>
    <submittedName>
        <fullName evidence="2">Uncharacterized protein</fullName>
    </submittedName>
</protein>
<keyword evidence="1" id="KW-0472">Membrane</keyword>
<dbReference type="EMBL" id="FNVU01000002">
    <property type="protein sequence ID" value="SEF90784.1"/>
    <property type="molecule type" value="Genomic_DNA"/>
</dbReference>
<reference evidence="2 3" key="1">
    <citation type="submission" date="2016-10" db="EMBL/GenBank/DDBJ databases">
        <authorList>
            <person name="de Groot N.N."/>
        </authorList>
    </citation>
    <scope>NUCLEOTIDE SEQUENCE [LARGE SCALE GENOMIC DNA]</scope>
    <source>
        <strain evidence="2 3">CGMCC 4.2023</strain>
    </source>
</reference>
<feature type="transmembrane region" description="Helical" evidence="1">
    <location>
        <begin position="60"/>
        <end position="82"/>
    </location>
</feature>